<evidence type="ECO:0000256" key="1">
    <source>
        <dbReference type="SAM" id="MobiDB-lite"/>
    </source>
</evidence>
<feature type="region of interest" description="Disordered" evidence="1">
    <location>
        <begin position="186"/>
        <end position="215"/>
    </location>
</feature>
<organism evidence="2 3">
    <name type="scientific">Brevundimonas alba</name>
    <dbReference type="NCBI Taxonomy" id="74314"/>
    <lineage>
        <taxon>Bacteria</taxon>
        <taxon>Pseudomonadati</taxon>
        <taxon>Pseudomonadota</taxon>
        <taxon>Alphaproteobacteria</taxon>
        <taxon>Caulobacterales</taxon>
        <taxon>Caulobacteraceae</taxon>
        <taxon>Brevundimonas</taxon>
    </lineage>
</organism>
<name>A0A7X5YK73_9CAUL</name>
<sequence length="215" mass="23661">MAKGTQITATRPRRGRHAAPEDVWRRVRDAYLDGMSAPDVCRLYGVGVTALRSRAARELWRRRDQAWAPPPNELDVSDEGILLEDRAGGDLDKVEFYQLSFVAHRRSMRAVMRGDAAEALRWRKVRIAMDEEQAEIDRVTAQHEAIRYERAGWAELAAYEAQKAAAADAAAATDAVDDAFDAANASDASHSSDASDAVFHSNSESVAGRSAHEPV</sequence>
<proteinExistence type="predicted"/>
<keyword evidence="3" id="KW-1185">Reference proteome</keyword>
<gene>
    <name evidence="2" type="ORF">GGQ87_001405</name>
</gene>
<evidence type="ECO:0000313" key="3">
    <source>
        <dbReference type="Proteomes" id="UP000587415"/>
    </source>
</evidence>
<accession>A0A7X5YK73</accession>
<dbReference type="EMBL" id="JAATJM010000001">
    <property type="protein sequence ID" value="NJC41147.1"/>
    <property type="molecule type" value="Genomic_DNA"/>
</dbReference>
<evidence type="ECO:0008006" key="4">
    <source>
        <dbReference type="Google" id="ProtNLM"/>
    </source>
</evidence>
<dbReference type="AlphaFoldDB" id="A0A7X5YK73"/>
<dbReference type="Proteomes" id="UP000587415">
    <property type="component" value="Unassembled WGS sequence"/>
</dbReference>
<comment type="caution">
    <text evidence="2">The sequence shown here is derived from an EMBL/GenBank/DDBJ whole genome shotgun (WGS) entry which is preliminary data.</text>
</comment>
<protein>
    <recommendedName>
        <fullName evidence="4">Terminase small subunit</fullName>
    </recommendedName>
</protein>
<evidence type="ECO:0000313" key="2">
    <source>
        <dbReference type="EMBL" id="NJC41147.1"/>
    </source>
</evidence>
<dbReference type="RefSeq" id="WP_168046009.1">
    <property type="nucleotide sequence ID" value="NZ_JAATJM010000001.1"/>
</dbReference>
<reference evidence="2 3" key="1">
    <citation type="submission" date="2020-03" db="EMBL/GenBank/DDBJ databases">
        <title>Genomic Encyclopedia of Type Strains, Phase IV (KMG-IV): sequencing the most valuable type-strain genomes for metagenomic binning, comparative biology and taxonomic classification.</title>
        <authorList>
            <person name="Goeker M."/>
        </authorList>
    </citation>
    <scope>NUCLEOTIDE SEQUENCE [LARGE SCALE GENOMIC DNA]</scope>
    <source>
        <strain evidence="2 3">DSM 4736</strain>
    </source>
</reference>
<feature type="compositionally biased region" description="Low complexity" evidence="1">
    <location>
        <begin position="186"/>
        <end position="197"/>
    </location>
</feature>